<dbReference type="Proteomes" id="UP000308600">
    <property type="component" value="Unassembled WGS sequence"/>
</dbReference>
<reference evidence="1 2" key="1">
    <citation type="journal article" date="2019" name="Nat. Ecol. Evol.">
        <title>Megaphylogeny resolves global patterns of mushroom evolution.</title>
        <authorList>
            <person name="Varga T."/>
            <person name="Krizsan K."/>
            <person name="Foldi C."/>
            <person name="Dima B."/>
            <person name="Sanchez-Garcia M."/>
            <person name="Sanchez-Ramirez S."/>
            <person name="Szollosi G.J."/>
            <person name="Szarkandi J.G."/>
            <person name="Papp V."/>
            <person name="Albert L."/>
            <person name="Andreopoulos W."/>
            <person name="Angelini C."/>
            <person name="Antonin V."/>
            <person name="Barry K.W."/>
            <person name="Bougher N.L."/>
            <person name="Buchanan P."/>
            <person name="Buyck B."/>
            <person name="Bense V."/>
            <person name="Catcheside P."/>
            <person name="Chovatia M."/>
            <person name="Cooper J."/>
            <person name="Damon W."/>
            <person name="Desjardin D."/>
            <person name="Finy P."/>
            <person name="Geml J."/>
            <person name="Haridas S."/>
            <person name="Hughes K."/>
            <person name="Justo A."/>
            <person name="Karasinski D."/>
            <person name="Kautmanova I."/>
            <person name="Kiss B."/>
            <person name="Kocsube S."/>
            <person name="Kotiranta H."/>
            <person name="LaButti K.M."/>
            <person name="Lechner B.E."/>
            <person name="Liimatainen K."/>
            <person name="Lipzen A."/>
            <person name="Lukacs Z."/>
            <person name="Mihaltcheva S."/>
            <person name="Morgado L.N."/>
            <person name="Niskanen T."/>
            <person name="Noordeloos M.E."/>
            <person name="Ohm R.A."/>
            <person name="Ortiz-Santana B."/>
            <person name="Ovrebo C."/>
            <person name="Racz N."/>
            <person name="Riley R."/>
            <person name="Savchenko A."/>
            <person name="Shiryaev A."/>
            <person name="Soop K."/>
            <person name="Spirin V."/>
            <person name="Szebenyi C."/>
            <person name="Tomsovsky M."/>
            <person name="Tulloss R.E."/>
            <person name="Uehling J."/>
            <person name="Grigoriev I.V."/>
            <person name="Vagvolgyi C."/>
            <person name="Papp T."/>
            <person name="Martin F.M."/>
            <person name="Miettinen O."/>
            <person name="Hibbett D.S."/>
            <person name="Nagy L.G."/>
        </authorList>
    </citation>
    <scope>NUCLEOTIDE SEQUENCE [LARGE SCALE GENOMIC DNA]</scope>
    <source>
        <strain evidence="1 2">NL-1719</strain>
    </source>
</reference>
<dbReference type="EMBL" id="ML208573">
    <property type="protein sequence ID" value="TFK62567.1"/>
    <property type="molecule type" value="Genomic_DNA"/>
</dbReference>
<evidence type="ECO:0000313" key="1">
    <source>
        <dbReference type="EMBL" id="TFK62567.1"/>
    </source>
</evidence>
<protein>
    <submittedName>
        <fullName evidence="1">Uncharacterized protein</fullName>
    </submittedName>
</protein>
<sequence>MINRPELKKIASKEFPGVLLEELVVRIDYTGYPPKLSLRNGVCGGLGSGGGEPTKDDIPVPPNAGDTELVDATTQEIDDLEAATASLTFDGNDGPTFPAPSGPSPHPKTPMERSLVIESSIPNGSEHFHLVTTTFTGGFWDGDESGKGVDGATIVTEGGGGSSRGRGGRRGGRSGRGGGGGGKQIKLGEEEEELREMADEVGDEPPELLLDEVDMMLSAVELKQGSRKATIVGPNGVRLLLRTEGVEIATFRKSEKPENVYGGVDGGLGG</sequence>
<keyword evidence="2" id="KW-1185">Reference proteome</keyword>
<gene>
    <name evidence="1" type="ORF">BDN72DRAFT_862738</name>
</gene>
<accession>A0ACD3AA18</accession>
<name>A0ACD3AA18_9AGAR</name>
<evidence type="ECO:0000313" key="2">
    <source>
        <dbReference type="Proteomes" id="UP000308600"/>
    </source>
</evidence>
<organism evidence="1 2">
    <name type="scientific">Pluteus cervinus</name>
    <dbReference type="NCBI Taxonomy" id="181527"/>
    <lineage>
        <taxon>Eukaryota</taxon>
        <taxon>Fungi</taxon>
        <taxon>Dikarya</taxon>
        <taxon>Basidiomycota</taxon>
        <taxon>Agaricomycotina</taxon>
        <taxon>Agaricomycetes</taxon>
        <taxon>Agaricomycetidae</taxon>
        <taxon>Agaricales</taxon>
        <taxon>Pluteineae</taxon>
        <taxon>Pluteaceae</taxon>
        <taxon>Pluteus</taxon>
    </lineage>
</organism>
<proteinExistence type="predicted"/>